<keyword evidence="5" id="KW-1185">Reference proteome</keyword>
<comment type="caution">
    <text evidence="4">The sequence shown here is derived from an EMBL/GenBank/DDBJ whole genome shotgun (WGS) entry which is preliminary data.</text>
</comment>
<accession>A0AAD9GKK2</accession>
<dbReference type="EMBL" id="JASMQC010000015">
    <property type="protein sequence ID" value="KAK1940195.1"/>
    <property type="molecule type" value="Genomic_DNA"/>
</dbReference>
<evidence type="ECO:0000313" key="4">
    <source>
        <dbReference type="EMBL" id="KAK1940195.1"/>
    </source>
</evidence>
<dbReference type="InterPro" id="IPR007527">
    <property type="entry name" value="Znf_SWIM"/>
</dbReference>
<sequence length="765" mass="86685">MGSSDDESLSGRRSSDESEFTRELPPPKRPRRNYTLRHLLVWGGGSGNMYSVLYNYGKKGNGQRFFGCKTHRECEKRFRVGFSDDGEGKTVTLEESGEHTTEVLPTAKTGINPLLKRESDDLLRGGAGGQKARKLLGERYAKNVMLDAILPTEKQLTNRKAYLKRKAADGWEIRNMGELLEWIADKKCVSKDNFFGAGGQFDAETDESSFSTQPAEFRHELIVLRSFEHAVDAQDENGAKSFGVVVSSRTCFRNILYAHQGQSTDGVLGATDGTYRLHFGNFILTSGWSLVDFGTYTTHFTRRKYSKTFVPWLYMFVRTESEVAYKGMFLTAKRFARLFFGIDLELKFGSIDCTASIANAFSAVWPDIEILNCYPHLSRKAREKANKLLQSNIWPDIQYMHAARTKEQFEAFAKLFLQYWRDQGEIAYSTWFKKTYLAGVWANWFGVCAIPGVTPSQNAIEAHHRVIKQSCVTSLRASTATVLNESLPRILYHQSTTPARTKLAHYCEGPVLAEVIAKARKLLSTSENYYINRVTRRKIVKAIVFNASKYVVGNSNVHGNIVTRDRVKRQVLHGQVELEYLSLHQVKVLCTDQLALEMESTFDHAQIDAIREKYMCDCLAFWHTGWLCSHIISAGVLLKDINFDVLIARLPVRKVAGGQRKDRGALEMSRSCSDFFSVDNLVDLFLRFPARPLHWNCLRDFTSDDGTNTEMRAGVITTWAERDGVFVWSVRFSNGENVKVECEDLAQCVNRAFAMGLEVTKTIDL</sequence>
<evidence type="ECO:0000313" key="5">
    <source>
        <dbReference type="Proteomes" id="UP001259832"/>
    </source>
</evidence>
<dbReference type="GO" id="GO:0008270">
    <property type="term" value="F:zinc ion binding"/>
    <property type="evidence" value="ECO:0007669"/>
    <property type="project" value="UniProtKB-KW"/>
</dbReference>
<evidence type="ECO:0000259" key="3">
    <source>
        <dbReference type="PROSITE" id="PS50966"/>
    </source>
</evidence>
<proteinExistence type="predicted"/>
<gene>
    <name evidence="4" type="ORF">P3T76_008518</name>
</gene>
<reference evidence="4" key="1">
    <citation type="submission" date="2023-08" db="EMBL/GenBank/DDBJ databases">
        <title>Reference Genome Resource for the Citrus Pathogen Phytophthora citrophthora.</title>
        <authorList>
            <person name="Moller H."/>
            <person name="Coetzee B."/>
            <person name="Rose L.J."/>
            <person name="Van Niekerk J.M."/>
        </authorList>
    </citation>
    <scope>NUCLEOTIDE SEQUENCE</scope>
    <source>
        <strain evidence="4">STE-U-9442</strain>
    </source>
</reference>
<keyword evidence="1" id="KW-0862">Zinc</keyword>
<keyword evidence="1" id="KW-0479">Metal-binding</keyword>
<keyword evidence="1" id="KW-0863">Zinc-finger</keyword>
<name>A0AAD9GKK2_9STRA</name>
<evidence type="ECO:0000256" key="2">
    <source>
        <dbReference type="SAM" id="MobiDB-lite"/>
    </source>
</evidence>
<feature type="compositionally biased region" description="Basic and acidic residues" evidence="2">
    <location>
        <begin position="9"/>
        <end position="26"/>
    </location>
</feature>
<dbReference type="PROSITE" id="PS50966">
    <property type="entry name" value="ZF_SWIM"/>
    <property type="match status" value="1"/>
</dbReference>
<feature type="region of interest" description="Disordered" evidence="2">
    <location>
        <begin position="1"/>
        <end position="31"/>
    </location>
</feature>
<protein>
    <recommendedName>
        <fullName evidence="3">SWIM-type domain-containing protein</fullName>
    </recommendedName>
</protein>
<evidence type="ECO:0000256" key="1">
    <source>
        <dbReference type="PROSITE-ProRule" id="PRU00325"/>
    </source>
</evidence>
<organism evidence="4 5">
    <name type="scientific">Phytophthora citrophthora</name>
    <dbReference type="NCBI Taxonomy" id="4793"/>
    <lineage>
        <taxon>Eukaryota</taxon>
        <taxon>Sar</taxon>
        <taxon>Stramenopiles</taxon>
        <taxon>Oomycota</taxon>
        <taxon>Peronosporomycetes</taxon>
        <taxon>Peronosporales</taxon>
        <taxon>Peronosporaceae</taxon>
        <taxon>Phytophthora</taxon>
    </lineage>
</organism>
<dbReference type="AlphaFoldDB" id="A0AAD9GKK2"/>
<dbReference type="Proteomes" id="UP001259832">
    <property type="component" value="Unassembled WGS sequence"/>
</dbReference>
<feature type="domain" description="SWIM-type" evidence="3">
    <location>
        <begin position="605"/>
        <end position="639"/>
    </location>
</feature>